<gene>
    <name evidence="3" type="ORF">KP509_33G054200</name>
</gene>
<feature type="region of interest" description="Disordered" evidence="1">
    <location>
        <begin position="81"/>
        <end position="104"/>
    </location>
</feature>
<dbReference type="EMBL" id="CM035438">
    <property type="protein sequence ID" value="KAH7285984.1"/>
    <property type="molecule type" value="Genomic_DNA"/>
</dbReference>
<feature type="compositionally biased region" description="Acidic residues" evidence="1">
    <location>
        <begin position="86"/>
        <end position="101"/>
    </location>
</feature>
<proteinExistence type="predicted"/>
<feature type="region of interest" description="Disordered" evidence="1">
    <location>
        <begin position="1"/>
        <end position="39"/>
    </location>
</feature>
<dbReference type="AlphaFoldDB" id="A0A8T2QQW3"/>
<evidence type="ECO:0000313" key="3">
    <source>
        <dbReference type="EMBL" id="KAH7285984.1"/>
    </source>
</evidence>
<dbReference type="GO" id="GO:0005682">
    <property type="term" value="C:U5 snRNP"/>
    <property type="evidence" value="ECO:0007669"/>
    <property type="project" value="InterPro"/>
</dbReference>
<dbReference type="Pfam" id="PF17780">
    <property type="entry name" value="OCRE"/>
    <property type="match status" value="1"/>
</dbReference>
<protein>
    <recommendedName>
        <fullName evidence="2">OCRE domain-containing protein</fullName>
    </recommendedName>
</protein>
<dbReference type="CDD" id="cd16166">
    <property type="entry name" value="OCRE_SUA_like"/>
    <property type="match status" value="1"/>
</dbReference>
<name>A0A8T2QQW3_CERRI</name>
<dbReference type="Proteomes" id="UP000825935">
    <property type="component" value="Chromosome 33"/>
</dbReference>
<evidence type="ECO:0000313" key="4">
    <source>
        <dbReference type="Proteomes" id="UP000825935"/>
    </source>
</evidence>
<dbReference type="InterPro" id="IPR035623">
    <property type="entry name" value="SUA-like_OCRE"/>
</dbReference>
<organism evidence="3 4">
    <name type="scientific">Ceratopteris richardii</name>
    <name type="common">Triangle waterfern</name>
    <dbReference type="NCBI Taxonomy" id="49495"/>
    <lineage>
        <taxon>Eukaryota</taxon>
        <taxon>Viridiplantae</taxon>
        <taxon>Streptophyta</taxon>
        <taxon>Embryophyta</taxon>
        <taxon>Tracheophyta</taxon>
        <taxon>Polypodiopsida</taxon>
        <taxon>Polypodiidae</taxon>
        <taxon>Polypodiales</taxon>
        <taxon>Pteridineae</taxon>
        <taxon>Pteridaceae</taxon>
        <taxon>Parkerioideae</taxon>
        <taxon>Ceratopteris</taxon>
    </lineage>
</organism>
<accession>A0A8T2QQW3</accession>
<dbReference type="PANTHER" id="PTHR13138">
    <property type="entry name" value="PROTEIN LIN1"/>
    <property type="match status" value="1"/>
</dbReference>
<sequence>MMSQRKRGRFSYDEPEPEDEHRERKVRFPKGKKDSQKWDVSVVYEGEEEDTPIKSTDPRVAATARAVKRSRAVGNSEEISIPADVYEAEEDYEESDEEETGEIAIEPFNLRKEREEGYFDAEGNYVEYVNENIKDAWLDSAQVDTSIAAKHLKRYSEQEVERTLLPKDLAAIKRRIADALQPGETVLKALRRLKSTSTEKDKNLKARMSTKTKEIFDRLTEDAMALLDNGDIDVYNEKKETFEREAEGYEALDRARRGILDNASTSGHFNGTAEDRNLFNDKGKENQASGNPTGTSVDMFAEDEQDIVGAANQENLDENTIKPKDGQTLQNSETVQIDMFTGDDIEKTGGSSGVPGEGHSDGSGYVYDETSGYYYNSSVGYYYDGTTGLFCNAMSGQWYKYDEENSSYVEVVHTPAEQ</sequence>
<comment type="caution">
    <text evidence="3">The sequence shown here is derived from an EMBL/GenBank/DDBJ whole genome shotgun (WGS) entry which is preliminary data.</text>
</comment>
<dbReference type="InterPro" id="IPR041591">
    <property type="entry name" value="OCRE"/>
</dbReference>
<dbReference type="InterPro" id="IPR039905">
    <property type="entry name" value="CD2BP2/Lin1"/>
</dbReference>
<dbReference type="OMA" id="KWYSYNE"/>
<dbReference type="OrthoDB" id="331341at2759"/>
<evidence type="ECO:0000256" key="1">
    <source>
        <dbReference type="SAM" id="MobiDB-lite"/>
    </source>
</evidence>
<evidence type="ECO:0000259" key="2">
    <source>
        <dbReference type="Pfam" id="PF17780"/>
    </source>
</evidence>
<dbReference type="PANTHER" id="PTHR13138:SF3">
    <property type="entry name" value="CD2 ANTIGEN CYTOPLASMIC TAIL-BINDING PROTEIN 2"/>
    <property type="match status" value="1"/>
</dbReference>
<reference evidence="3" key="1">
    <citation type="submission" date="2021-08" db="EMBL/GenBank/DDBJ databases">
        <title>WGS assembly of Ceratopteris richardii.</title>
        <authorList>
            <person name="Marchant D.B."/>
            <person name="Chen G."/>
            <person name="Jenkins J."/>
            <person name="Shu S."/>
            <person name="Leebens-Mack J."/>
            <person name="Grimwood J."/>
            <person name="Schmutz J."/>
            <person name="Soltis P."/>
            <person name="Soltis D."/>
            <person name="Chen Z.-H."/>
        </authorList>
    </citation>
    <scope>NUCLEOTIDE SEQUENCE</scope>
    <source>
        <strain evidence="3">Whitten #5841</strain>
        <tissue evidence="3">Leaf</tissue>
    </source>
</reference>
<feature type="domain" description="OCRE" evidence="2">
    <location>
        <begin position="362"/>
        <end position="411"/>
    </location>
</feature>
<keyword evidence="4" id="KW-1185">Reference proteome</keyword>